<comment type="caution">
    <text evidence="1">The sequence shown here is derived from an EMBL/GenBank/DDBJ whole genome shotgun (WGS) entry which is preliminary data.</text>
</comment>
<gene>
    <name evidence="1" type="ORF">PPNO1_LOCUS8763</name>
</gene>
<accession>A0A9P1HCL8</accession>
<evidence type="ECO:0000313" key="1">
    <source>
        <dbReference type="EMBL" id="CAI4219194.1"/>
    </source>
</evidence>
<dbReference type="OrthoDB" id="5388417at2759"/>
<proteinExistence type="predicted"/>
<protein>
    <submittedName>
        <fullName evidence="1">Uncharacterized protein</fullName>
    </submittedName>
</protein>
<evidence type="ECO:0000313" key="2">
    <source>
        <dbReference type="Proteomes" id="UP000838763"/>
    </source>
</evidence>
<organism evidence="1 2">
    <name type="scientific">Parascedosporium putredinis</name>
    <dbReference type="NCBI Taxonomy" id="1442378"/>
    <lineage>
        <taxon>Eukaryota</taxon>
        <taxon>Fungi</taxon>
        <taxon>Dikarya</taxon>
        <taxon>Ascomycota</taxon>
        <taxon>Pezizomycotina</taxon>
        <taxon>Sordariomycetes</taxon>
        <taxon>Hypocreomycetidae</taxon>
        <taxon>Microascales</taxon>
        <taxon>Microascaceae</taxon>
        <taxon>Parascedosporium</taxon>
    </lineage>
</organism>
<dbReference type="Proteomes" id="UP000838763">
    <property type="component" value="Unassembled WGS sequence"/>
</dbReference>
<name>A0A9P1HCL8_9PEZI</name>
<keyword evidence="2" id="KW-1185">Reference proteome</keyword>
<dbReference type="AlphaFoldDB" id="A0A9P1HCL8"/>
<sequence>MISAGQSTMYSQSRKITPFTWLPLLTLLPTTIINIATPLCSYLSADDDVEQDVGYNQETIRMMVGDDGWRSPAYSDSHHHPGLTIQTTDKHGRSSVFIINKDGQPMLANPMSPPHSPDNVPQIRITFPDEQDDAGMTRGGRVVVVRMGETSVGLEPVREEQLPVYEKENNSQFYSIDMDKIGGLKEKDRTQFH</sequence>
<reference evidence="1" key="1">
    <citation type="submission" date="2022-11" db="EMBL/GenBank/DDBJ databases">
        <authorList>
            <person name="Scott C."/>
            <person name="Bruce N."/>
        </authorList>
    </citation>
    <scope>NUCLEOTIDE SEQUENCE</scope>
</reference>
<dbReference type="EMBL" id="CALLCH030000019">
    <property type="protein sequence ID" value="CAI4219194.1"/>
    <property type="molecule type" value="Genomic_DNA"/>
</dbReference>